<dbReference type="Pfam" id="PF07152">
    <property type="entry name" value="YaeQ"/>
    <property type="match status" value="1"/>
</dbReference>
<dbReference type="EMBL" id="AP019782">
    <property type="protein sequence ID" value="BBL71391.1"/>
    <property type="molecule type" value="Genomic_DNA"/>
</dbReference>
<keyword evidence="2" id="KW-1185">Reference proteome</keyword>
<dbReference type="InterPro" id="IPR038590">
    <property type="entry name" value="YaeQ_sf"/>
</dbReference>
<dbReference type="SMART" id="SM01322">
    <property type="entry name" value="YaeQ"/>
    <property type="match status" value="1"/>
</dbReference>
<dbReference type="Gene3D" id="3.10.640.10">
    <property type="entry name" value="Restriction endonuclease-like alpha-beta roll domain"/>
    <property type="match status" value="1"/>
</dbReference>
<dbReference type="CDD" id="cd22368">
    <property type="entry name" value="YaeQ-like"/>
    <property type="match status" value="1"/>
</dbReference>
<protein>
    <recommendedName>
        <fullName evidence="3">YaeQ family protein</fullName>
    </recommendedName>
</protein>
<organism evidence="1 2">
    <name type="scientific">Methylogaea oryzae</name>
    <dbReference type="NCBI Taxonomy" id="1295382"/>
    <lineage>
        <taxon>Bacteria</taxon>
        <taxon>Pseudomonadati</taxon>
        <taxon>Pseudomonadota</taxon>
        <taxon>Gammaproteobacteria</taxon>
        <taxon>Methylococcales</taxon>
        <taxon>Methylococcaceae</taxon>
        <taxon>Methylogaea</taxon>
    </lineage>
</organism>
<dbReference type="KEGG" id="moz:MoryE10_19970"/>
<name>A0A8D4VPI2_9GAMM</name>
<evidence type="ECO:0000313" key="1">
    <source>
        <dbReference type="EMBL" id="BBL71391.1"/>
    </source>
</evidence>
<dbReference type="RefSeq" id="WP_054773819.1">
    <property type="nucleotide sequence ID" value="NZ_AP019782.1"/>
</dbReference>
<dbReference type="PANTHER" id="PTHR38784:SF1">
    <property type="entry name" value="SUCROSE PHOSPHORYLASE"/>
    <property type="match status" value="1"/>
</dbReference>
<dbReference type="InterPro" id="IPR009822">
    <property type="entry name" value="YaeQ"/>
</dbReference>
<proteinExistence type="predicted"/>
<dbReference type="Proteomes" id="UP000824988">
    <property type="component" value="Chromosome"/>
</dbReference>
<evidence type="ECO:0008006" key="3">
    <source>
        <dbReference type="Google" id="ProtNLM"/>
    </source>
</evidence>
<dbReference type="SUPFAM" id="SSF52980">
    <property type="entry name" value="Restriction endonuclease-like"/>
    <property type="match status" value="1"/>
</dbReference>
<accession>A0A8D4VPI2</accession>
<evidence type="ECO:0000313" key="2">
    <source>
        <dbReference type="Proteomes" id="UP000824988"/>
    </source>
</evidence>
<sequence>MALKATVYKAELQIADMDRGYYQSHNITLALHPSETEERMMVRLLAFALNADEHLQFTKGLSTDDEPDLWRKSLTGDIDLWIEAGQPDDKRIRKACNRAGRVILYTYGARGPATWWSQIKDKLTRFDNLTVINLPKEATDALTAMARRTMQLQCTIQDGHAWISDNSGNAQVEPAIWMGG</sequence>
<dbReference type="AlphaFoldDB" id="A0A8D4VPI2"/>
<dbReference type="InterPro" id="IPR011335">
    <property type="entry name" value="Restrct_endonuc-II-like"/>
</dbReference>
<reference evidence="1" key="1">
    <citation type="submission" date="2019-06" db="EMBL/GenBank/DDBJ databases">
        <title>Complete genome sequence of Methylogaea oryzae strain JCM16910.</title>
        <authorList>
            <person name="Asakawa S."/>
        </authorList>
    </citation>
    <scope>NUCLEOTIDE SEQUENCE</scope>
    <source>
        <strain evidence="1">E10</strain>
    </source>
</reference>
<dbReference type="PIRSF" id="PIRSF011484">
    <property type="entry name" value="YaeQ"/>
    <property type="match status" value="1"/>
</dbReference>
<gene>
    <name evidence="1" type="ORF">MoryE10_19970</name>
</gene>
<dbReference type="PANTHER" id="PTHR38784">
    <property type="entry name" value="SUCROSE PHOSPHORYLASE"/>
    <property type="match status" value="1"/>
</dbReference>